<name>A0AA38GQN3_TAXCH</name>
<feature type="compositionally biased region" description="Polar residues" evidence="1">
    <location>
        <begin position="30"/>
        <end position="40"/>
    </location>
</feature>
<protein>
    <submittedName>
        <fullName evidence="2">Uncharacterized protein</fullName>
    </submittedName>
</protein>
<proteinExistence type="predicted"/>
<reference evidence="2 3" key="1">
    <citation type="journal article" date="2021" name="Nat. Plants">
        <title>The Taxus genome provides insights into paclitaxel biosynthesis.</title>
        <authorList>
            <person name="Xiong X."/>
            <person name="Gou J."/>
            <person name="Liao Q."/>
            <person name="Li Y."/>
            <person name="Zhou Q."/>
            <person name="Bi G."/>
            <person name="Li C."/>
            <person name="Du R."/>
            <person name="Wang X."/>
            <person name="Sun T."/>
            <person name="Guo L."/>
            <person name="Liang H."/>
            <person name="Lu P."/>
            <person name="Wu Y."/>
            <person name="Zhang Z."/>
            <person name="Ro D.K."/>
            <person name="Shang Y."/>
            <person name="Huang S."/>
            <person name="Yan J."/>
        </authorList>
    </citation>
    <scope>NUCLEOTIDE SEQUENCE [LARGE SCALE GENOMIC DNA]</scope>
    <source>
        <strain evidence="2">Ta-2019</strain>
    </source>
</reference>
<feature type="region of interest" description="Disordered" evidence="1">
    <location>
        <begin position="27"/>
        <end position="53"/>
    </location>
</feature>
<evidence type="ECO:0000313" key="3">
    <source>
        <dbReference type="Proteomes" id="UP000824469"/>
    </source>
</evidence>
<sequence>DAYTRAGYLETISGISDMGWSGCPLGSIETEPSGQRSQTRYVGASPIYADTEA</sequence>
<keyword evidence="3" id="KW-1185">Reference proteome</keyword>
<dbReference type="AlphaFoldDB" id="A0AA38GQN3"/>
<evidence type="ECO:0000313" key="2">
    <source>
        <dbReference type="EMBL" id="KAH9326789.1"/>
    </source>
</evidence>
<feature type="non-terminal residue" evidence="2">
    <location>
        <position position="53"/>
    </location>
</feature>
<dbReference type="Proteomes" id="UP000824469">
    <property type="component" value="Unassembled WGS sequence"/>
</dbReference>
<dbReference type="EMBL" id="JAHRHJ020000002">
    <property type="protein sequence ID" value="KAH9326789.1"/>
    <property type="molecule type" value="Genomic_DNA"/>
</dbReference>
<comment type="caution">
    <text evidence="2">The sequence shown here is derived from an EMBL/GenBank/DDBJ whole genome shotgun (WGS) entry which is preliminary data.</text>
</comment>
<accession>A0AA38GQN3</accession>
<gene>
    <name evidence="2" type="ORF">KI387_006967</name>
</gene>
<feature type="non-terminal residue" evidence="2">
    <location>
        <position position="1"/>
    </location>
</feature>
<organism evidence="2 3">
    <name type="scientific">Taxus chinensis</name>
    <name type="common">Chinese yew</name>
    <name type="synonym">Taxus wallichiana var. chinensis</name>
    <dbReference type="NCBI Taxonomy" id="29808"/>
    <lineage>
        <taxon>Eukaryota</taxon>
        <taxon>Viridiplantae</taxon>
        <taxon>Streptophyta</taxon>
        <taxon>Embryophyta</taxon>
        <taxon>Tracheophyta</taxon>
        <taxon>Spermatophyta</taxon>
        <taxon>Pinopsida</taxon>
        <taxon>Pinidae</taxon>
        <taxon>Conifers II</taxon>
        <taxon>Cupressales</taxon>
        <taxon>Taxaceae</taxon>
        <taxon>Taxus</taxon>
    </lineage>
</organism>
<evidence type="ECO:0000256" key="1">
    <source>
        <dbReference type="SAM" id="MobiDB-lite"/>
    </source>
</evidence>